<dbReference type="EMBL" id="MGDX01000010">
    <property type="protein sequence ID" value="OGL71571.1"/>
    <property type="molecule type" value="Genomic_DNA"/>
</dbReference>
<proteinExistence type="predicted"/>
<feature type="transmembrane region" description="Helical" evidence="1">
    <location>
        <begin position="43"/>
        <end position="65"/>
    </location>
</feature>
<evidence type="ECO:0000313" key="4">
    <source>
        <dbReference type="Proteomes" id="UP000177097"/>
    </source>
</evidence>
<feature type="transmembrane region" description="Helical" evidence="1">
    <location>
        <begin position="118"/>
        <end position="141"/>
    </location>
</feature>
<organism evidence="3 4">
    <name type="scientific">Candidatus Uhrbacteria bacterium RIFCSPHIGHO2_02_FULL_53_13</name>
    <dbReference type="NCBI Taxonomy" id="1802389"/>
    <lineage>
        <taxon>Bacteria</taxon>
        <taxon>Candidatus Uhriibacteriota</taxon>
    </lineage>
</organism>
<feature type="transmembrane region" description="Helical" evidence="1">
    <location>
        <begin position="207"/>
        <end position="229"/>
    </location>
</feature>
<dbReference type="InterPro" id="IPR003675">
    <property type="entry name" value="Rce1/LyrA-like_dom"/>
</dbReference>
<feature type="transmembrane region" description="Helical" evidence="1">
    <location>
        <begin position="12"/>
        <end position="31"/>
    </location>
</feature>
<evidence type="ECO:0000259" key="2">
    <source>
        <dbReference type="Pfam" id="PF02517"/>
    </source>
</evidence>
<evidence type="ECO:0000256" key="1">
    <source>
        <dbReference type="SAM" id="Phobius"/>
    </source>
</evidence>
<dbReference type="AlphaFoldDB" id="A0A1F7TZY8"/>
<keyword evidence="1" id="KW-0812">Transmembrane</keyword>
<accession>A0A1F7TZY8</accession>
<keyword evidence="1" id="KW-1133">Transmembrane helix</keyword>
<gene>
    <name evidence="3" type="ORF">A3C17_02595</name>
</gene>
<feature type="transmembrane region" description="Helical" evidence="1">
    <location>
        <begin position="178"/>
        <end position="200"/>
    </location>
</feature>
<reference evidence="3 4" key="1">
    <citation type="journal article" date="2016" name="Nat. Commun.">
        <title>Thousands of microbial genomes shed light on interconnected biogeochemical processes in an aquifer system.</title>
        <authorList>
            <person name="Anantharaman K."/>
            <person name="Brown C.T."/>
            <person name="Hug L.A."/>
            <person name="Sharon I."/>
            <person name="Castelle C.J."/>
            <person name="Probst A.J."/>
            <person name="Thomas B.C."/>
            <person name="Singh A."/>
            <person name="Wilkins M.J."/>
            <person name="Karaoz U."/>
            <person name="Brodie E.L."/>
            <person name="Williams K.H."/>
            <person name="Hubbard S.S."/>
            <person name="Banfield J.F."/>
        </authorList>
    </citation>
    <scope>NUCLEOTIDE SEQUENCE [LARGE SCALE GENOMIC DNA]</scope>
</reference>
<evidence type="ECO:0000313" key="3">
    <source>
        <dbReference type="EMBL" id="OGL71571.1"/>
    </source>
</evidence>
<dbReference type="GO" id="GO:0004175">
    <property type="term" value="F:endopeptidase activity"/>
    <property type="evidence" value="ECO:0007669"/>
    <property type="project" value="UniProtKB-ARBA"/>
</dbReference>
<keyword evidence="1" id="KW-0472">Membrane</keyword>
<dbReference type="GO" id="GO:0080120">
    <property type="term" value="P:CAAX-box protein maturation"/>
    <property type="evidence" value="ECO:0007669"/>
    <property type="project" value="UniProtKB-ARBA"/>
</dbReference>
<feature type="domain" description="CAAX prenyl protease 2/Lysostaphin resistance protein A-like" evidence="2">
    <location>
        <begin position="122"/>
        <end position="218"/>
    </location>
</feature>
<dbReference type="Proteomes" id="UP000177097">
    <property type="component" value="Unassembled WGS sequence"/>
</dbReference>
<name>A0A1F7TZY8_9BACT</name>
<comment type="caution">
    <text evidence="3">The sequence shown here is derived from an EMBL/GenBank/DDBJ whole genome shotgun (WGS) entry which is preliminary data.</text>
</comment>
<feature type="transmembrane region" description="Helical" evidence="1">
    <location>
        <begin position="153"/>
        <end position="172"/>
    </location>
</feature>
<dbReference type="Pfam" id="PF02517">
    <property type="entry name" value="Rce1-like"/>
    <property type="match status" value="1"/>
</dbReference>
<sequence length="232" mass="25770">MKRTPWLSTVWIVFLSTIFIQLIGTVFYFVILKNPAAIQPVYVITKGVMLLAPVVLVFLFGFLLAPLCRKRTIGASVGWGVLSGLAISGLTILVYVAFQDALLPFAGNVREKIADVGIAEHYLLAALGISLAHSLLEEYFWRWYVVRGLEARLSANASLWIGGWLFALHHYILLSQFFGLGMTIVFGTFVGIGGVMWSLIYRRTGSLLAPWLSHALVDGTLFYIGFLLIRDL</sequence>
<feature type="transmembrane region" description="Helical" evidence="1">
    <location>
        <begin position="77"/>
        <end position="98"/>
    </location>
</feature>
<protein>
    <recommendedName>
        <fullName evidence="2">CAAX prenyl protease 2/Lysostaphin resistance protein A-like domain-containing protein</fullName>
    </recommendedName>
</protein>